<keyword evidence="4" id="KW-1185">Reference proteome</keyword>
<evidence type="ECO:0000313" key="3">
    <source>
        <dbReference type="EMBL" id="KAB8193246.1"/>
    </source>
</evidence>
<name>A0A5C4WC90_9ACTN</name>
<evidence type="ECO:0000313" key="4">
    <source>
        <dbReference type="Proteomes" id="UP000312512"/>
    </source>
</evidence>
<dbReference type="InterPro" id="IPR009293">
    <property type="entry name" value="UPF0478"/>
</dbReference>
<dbReference type="Pfam" id="PF06103">
    <property type="entry name" value="DUF948"/>
    <property type="match status" value="1"/>
</dbReference>
<sequence length="176" mass="18264">MLTAGEVAGLIAATGWIVLVCVLAMVLVKLARLLTETTKAVSDLNERLTPLLDDVSVTVNETNRQLVAVEAIAKDVKQVSGHAAKLSAVTQTIFTGPLIKVSSIGYGVRRAIAARRAHKPRTRLQRASSSRATSRAGAAAEAGSAAQATAEVRDAGVRKAEASRAGAGADGVRRAR</sequence>
<dbReference type="OrthoDB" id="3237344at2"/>
<evidence type="ECO:0000256" key="1">
    <source>
        <dbReference type="SAM" id="MobiDB-lite"/>
    </source>
</evidence>
<organism evidence="3 4">
    <name type="scientific">Nonomuraea phyllanthi</name>
    <dbReference type="NCBI Taxonomy" id="2219224"/>
    <lineage>
        <taxon>Bacteria</taxon>
        <taxon>Bacillati</taxon>
        <taxon>Actinomycetota</taxon>
        <taxon>Actinomycetes</taxon>
        <taxon>Streptosporangiales</taxon>
        <taxon>Streptosporangiaceae</taxon>
        <taxon>Nonomuraea</taxon>
    </lineage>
</organism>
<evidence type="ECO:0000256" key="2">
    <source>
        <dbReference type="SAM" id="Phobius"/>
    </source>
</evidence>
<keyword evidence="2" id="KW-0472">Membrane</keyword>
<comment type="caution">
    <text evidence="3">The sequence shown here is derived from an EMBL/GenBank/DDBJ whole genome shotgun (WGS) entry which is preliminary data.</text>
</comment>
<accession>A0A5P9YZ54</accession>
<dbReference type="AlphaFoldDB" id="A0A5C4WC90"/>
<feature type="compositionally biased region" description="Low complexity" evidence="1">
    <location>
        <begin position="125"/>
        <end position="150"/>
    </location>
</feature>
<dbReference type="Proteomes" id="UP000312512">
    <property type="component" value="Unassembled WGS sequence"/>
</dbReference>
<dbReference type="EMBL" id="VDLX02000008">
    <property type="protein sequence ID" value="KAB8193246.1"/>
    <property type="molecule type" value="Genomic_DNA"/>
</dbReference>
<gene>
    <name evidence="3" type="ORF">FH608_023450</name>
</gene>
<feature type="transmembrane region" description="Helical" evidence="2">
    <location>
        <begin position="6"/>
        <end position="28"/>
    </location>
</feature>
<reference evidence="3 4" key="1">
    <citation type="submission" date="2019-10" db="EMBL/GenBank/DDBJ databases">
        <title>Nonomuraea sp. nov., isolated from Phyllanthus amarus.</title>
        <authorList>
            <person name="Klykleung N."/>
            <person name="Tanasupawat S."/>
        </authorList>
    </citation>
    <scope>NUCLEOTIDE SEQUENCE [LARGE SCALE GENOMIC DNA]</scope>
    <source>
        <strain evidence="3 4">PA1-10</strain>
    </source>
</reference>
<accession>A0A5C4WC90</accession>
<keyword evidence="2" id="KW-1133">Transmembrane helix</keyword>
<feature type="region of interest" description="Disordered" evidence="1">
    <location>
        <begin position="117"/>
        <end position="176"/>
    </location>
</feature>
<dbReference type="RefSeq" id="WP_139632700.1">
    <property type="nucleotide sequence ID" value="NZ_CP045572.1"/>
</dbReference>
<keyword evidence="2" id="KW-0812">Transmembrane</keyword>
<proteinExistence type="predicted"/>
<feature type="compositionally biased region" description="Basic and acidic residues" evidence="1">
    <location>
        <begin position="151"/>
        <end position="162"/>
    </location>
</feature>
<protein>
    <submittedName>
        <fullName evidence="3">DUF948 domain-containing protein</fullName>
    </submittedName>
</protein>